<sequence>MRHLSTVGFSAIEAKSFKALKLEPRVLISVFLCVNNLALTMNSDEFEVHLFPKPAAVRLALTMNSDEFEVHLFPKPAAVRLEPFIQALTLAIPCACMSGSDDELRRVRRCVYVQGA</sequence>
<evidence type="ECO:0000313" key="1">
    <source>
        <dbReference type="EMBL" id="RXI01784.1"/>
    </source>
</evidence>
<reference evidence="1 2" key="1">
    <citation type="submission" date="2018-10" db="EMBL/GenBank/DDBJ databases">
        <title>A high-quality apple genome assembly.</title>
        <authorList>
            <person name="Hu J."/>
        </authorList>
    </citation>
    <scope>NUCLEOTIDE SEQUENCE [LARGE SCALE GENOMIC DNA]</scope>
    <source>
        <strain evidence="2">cv. HFTH1</strain>
        <tissue evidence="1">Young leaf</tissue>
    </source>
</reference>
<proteinExistence type="predicted"/>
<comment type="caution">
    <text evidence="1">The sequence shown here is derived from an EMBL/GenBank/DDBJ whole genome shotgun (WGS) entry which is preliminary data.</text>
</comment>
<keyword evidence="2" id="KW-1185">Reference proteome</keyword>
<dbReference type="Proteomes" id="UP000290289">
    <property type="component" value="Chromosome 4"/>
</dbReference>
<dbReference type="EMBL" id="RDQH01000330">
    <property type="protein sequence ID" value="RXI01784.1"/>
    <property type="molecule type" value="Genomic_DNA"/>
</dbReference>
<accession>A0A498K684</accession>
<dbReference type="AlphaFoldDB" id="A0A498K684"/>
<gene>
    <name evidence="1" type="ORF">DVH24_015133</name>
</gene>
<organism evidence="1 2">
    <name type="scientific">Malus domestica</name>
    <name type="common">Apple</name>
    <name type="synonym">Pyrus malus</name>
    <dbReference type="NCBI Taxonomy" id="3750"/>
    <lineage>
        <taxon>Eukaryota</taxon>
        <taxon>Viridiplantae</taxon>
        <taxon>Streptophyta</taxon>
        <taxon>Embryophyta</taxon>
        <taxon>Tracheophyta</taxon>
        <taxon>Spermatophyta</taxon>
        <taxon>Magnoliopsida</taxon>
        <taxon>eudicotyledons</taxon>
        <taxon>Gunneridae</taxon>
        <taxon>Pentapetalae</taxon>
        <taxon>rosids</taxon>
        <taxon>fabids</taxon>
        <taxon>Rosales</taxon>
        <taxon>Rosaceae</taxon>
        <taxon>Amygdaloideae</taxon>
        <taxon>Maleae</taxon>
        <taxon>Malus</taxon>
    </lineage>
</organism>
<evidence type="ECO:0000313" key="2">
    <source>
        <dbReference type="Proteomes" id="UP000290289"/>
    </source>
</evidence>
<protein>
    <submittedName>
        <fullName evidence="1">Uncharacterized protein</fullName>
    </submittedName>
</protein>
<name>A0A498K684_MALDO</name>